<feature type="domain" description="Myb-like" evidence="5">
    <location>
        <begin position="62"/>
        <end position="112"/>
    </location>
</feature>
<dbReference type="InterPro" id="IPR009057">
    <property type="entry name" value="Homeodomain-like_sf"/>
</dbReference>
<evidence type="ECO:0000313" key="7">
    <source>
        <dbReference type="EMBL" id="CAI9088891.1"/>
    </source>
</evidence>
<dbReference type="InterPro" id="IPR017930">
    <property type="entry name" value="Myb_dom"/>
</dbReference>
<keyword evidence="2" id="KW-0677">Repeat</keyword>
<dbReference type="Proteomes" id="UP001161247">
    <property type="component" value="Chromosome 1"/>
</dbReference>
<keyword evidence="8" id="KW-1185">Reference proteome</keyword>
<dbReference type="AlphaFoldDB" id="A0AAV1C030"/>
<dbReference type="GO" id="GO:0003677">
    <property type="term" value="F:DNA binding"/>
    <property type="evidence" value="ECO:0007669"/>
    <property type="project" value="UniProtKB-KW"/>
</dbReference>
<dbReference type="PANTHER" id="PTHR10641">
    <property type="entry name" value="MYB FAMILY TRANSCRIPTION FACTOR"/>
    <property type="match status" value="1"/>
</dbReference>
<feature type="domain" description="HTH myb-type" evidence="6">
    <location>
        <begin position="62"/>
        <end position="116"/>
    </location>
</feature>
<dbReference type="CDD" id="cd00167">
    <property type="entry name" value="SANT"/>
    <property type="match status" value="2"/>
</dbReference>
<evidence type="ECO:0000256" key="2">
    <source>
        <dbReference type="ARBA" id="ARBA00022737"/>
    </source>
</evidence>
<feature type="domain" description="HTH myb-type" evidence="6">
    <location>
        <begin position="13"/>
        <end position="61"/>
    </location>
</feature>
<accession>A0AAV1C030</accession>
<organism evidence="7 8">
    <name type="scientific">Oldenlandia corymbosa var. corymbosa</name>
    <dbReference type="NCBI Taxonomy" id="529605"/>
    <lineage>
        <taxon>Eukaryota</taxon>
        <taxon>Viridiplantae</taxon>
        <taxon>Streptophyta</taxon>
        <taxon>Embryophyta</taxon>
        <taxon>Tracheophyta</taxon>
        <taxon>Spermatophyta</taxon>
        <taxon>Magnoliopsida</taxon>
        <taxon>eudicotyledons</taxon>
        <taxon>Gunneridae</taxon>
        <taxon>Pentapetalae</taxon>
        <taxon>asterids</taxon>
        <taxon>lamiids</taxon>
        <taxon>Gentianales</taxon>
        <taxon>Rubiaceae</taxon>
        <taxon>Rubioideae</taxon>
        <taxon>Spermacoceae</taxon>
        <taxon>Hedyotis-Oldenlandia complex</taxon>
        <taxon>Oldenlandia</taxon>
    </lineage>
</organism>
<reference evidence="7" key="1">
    <citation type="submission" date="2023-03" db="EMBL/GenBank/DDBJ databases">
        <authorList>
            <person name="Julca I."/>
        </authorList>
    </citation>
    <scope>NUCLEOTIDE SEQUENCE</scope>
</reference>
<dbReference type="PROSITE" id="PS51294">
    <property type="entry name" value="HTH_MYB"/>
    <property type="match status" value="2"/>
</dbReference>
<dbReference type="SUPFAM" id="SSF46689">
    <property type="entry name" value="Homeodomain-like"/>
    <property type="match status" value="1"/>
</dbReference>
<dbReference type="InterPro" id="IPR015495">
    <property type="entry name" value="Myb_TF_plants"/>
</dbReference>
<feature type="domain" description="Myb-like" evidence="5">
    <location>
        <begin position="9"/>
        <end position="61"/>
    </location>
</feature>
<gene>
    <name evidence="7" type="ORF">OLC1_LOCUS1356</name>
</gene>
<dbReference type="PROSITE" id="PS50090">
    <property type="entry name" value="MYB_LIKE"/>
    <property type="match status" value="2"/>
</dbReference>
<evidence type="ECO:0000259" key="5">
    <source>
        <dbReference type="PROSITE" id="PS50090"/>
    </source>
</evidence>
<evidence type="ECO:0000256" key="3">
    <source>
        <dbReference type="ARBA" id="ARBA00023125"/>
    </source>
</evidence>
<proteinExistence type="predicted"/>
<dbReference type="GO" id="GO:0005634">
    <property type="term" value="C:nucleus"/>
    <property type="evidence" value="ECO:0007669"/>
    <property type="project" value="UniProtKB-SubCell"/>
</dbReference>
<sequence length="254" mass="29325">MVRGPTIDENGMKKGAWNEEEDNKLRTYIQRHGIWNWRQMPKYAGLNRCGKSCRLRWMNYLKPGVRRGNYTPQEEELILQLHRQFGNRWSVIASKLPGRTDNDIKNHWNAHMSRRTHYSNSIDQYDSSYHTEGSSSITTVDSTQQQLGNVMELKYQSNTDDAVVDHANYFNETSFGSEGSSMSSSIESIMRFLDDGSSFLPPHLAMPMNDISHNDFDEKIFPDIGDMIVPSYNNSTFYLGEMVSVDYELPPLMQ</sequence>
<evidence type="ECO:0000259" key="6">
    <source>
        <dbReference type="PROSITE" id="PS51294"/>
    </source>
</evidence>
<name>A0AAV1C030_OLDCO</name>
<dbReference type="Gene3D" id="1.10.10.60">
    <property type="entry name" value="Homeodomain-like"/>
    <property type="match status" value="2"/>
</dbReference>
<dbReference type="InterPro" id="IPR001005">
    <property type="entry name" value="SANT/Myb"/>
</dbReference>
<dbReference type="SMART" id="SM00717">
    <property type="entry name" value="SANT"/>
    <property type="match status" value="2"/>
</dbReference>
<dbReference type="FunFam" id="1.10.10.60:FF:000001">
    <property type="entry name" value="MYB-related transcription factor"/>
    <property type="match status" value="1"/>
</dbReference>
<keyword evidence="3" id="KW-0238">DNA-binding</keyword>
<keyword evidence="4" id="KW-0539">Nucleus</keyword>
<dbReference type="PANTHER" id="PTHR10641:SF1377">
    <property type="entry name" value="MYB-RELATED PROTEIN MYB4-LIKE"/>
    <property type="match status" value="1"/>
</dbReference>
<protein>
    <submittedName>
        <fullName evidence="7">OLC1v1023342C1</fullName>
    </submittedName>
</protein>
<dbReference type="EMBL" id="OX459118">
    <property type="protein sequence ID" value="CAI9088891.1"/>
    <property type="molecule type" value="Genomic_DNA"/>
</dbReference>
<evidence type="ECO:0000313" key="8">
    <source>
        <dbReference type="Proteomes" id="UP001161247"/>
    </source>
</evidence>
<evidence type="ECO:0000256" key="4">
    <source>
        <dbReference type="ARBA" id="ARBA00023242"/>
    </source>
</evidence>
<comment type="subcellular location">
    <subcellularLocation>
        <location evidence="1">Nucleus</location>
    </subcellularLocation>
</comment>
<evidence type="ECO:0000256" key="1">
    <source>
        <dbReference type="ARBA" id="ARBA00004123"/>
    </source>
</evidence>
<dbReference type="Pfam" id="PF00249">
    <property type="entry name" value="Myb_DNA-binding"/>
    <property type="match status" value="2"/>
</dbReference>